<dbReference type="InterPro" id="IPR021215">
    <property type="entry name" value="DUF2752"/>
</dbReference>
<keyword evidence="3" id="KW-1185">Reference proteome</keyword>
<dbReference type="OrthoDB" id="9815897at2"/>
<evidence type="ECO:0000313" key="3">
    <source>
        <dbReference type="Proteomes" id="UP000183047"/>
    </source>
</evidence>
<dbReference type="EMBL" id="FMUR01000005">
    <property type="protein sequence ID" value="SCX93784.1"/>
    <property type="molecule type" value="Genomic_DNA"/>
</dbReference>
<organism evidence="2 3">
    <name type="scientific">Butyrivibrio hungatei</name>
    <dbReference type="NCBI Taxonomy" id="185008"/>
    <lineage>
        <taxon>Bacteria</taxon>
        <taxon>Bacillati</taxon>
        <taxon>Bacillota</taxon>
        <taxon>Clostridia</taxon>
        <taxon>Lachnospirales</taxon>
        <taxon>Lachnospiraceae</taxon>
        <taxon>Butyrivibrio</taxon>
    </lineage>
</organism>
<keyword evidence="1" id="KW-0812">Transmembrane</keyword>
<dbReference type="AlphaFoldDB" id="A0A1G5BUS1"/>
<keyword evidence="1" id="KW-1133">Transmembrane helix</keyword>
<feature type="transmembrane region" description="Helical" evidence="1">
    <location>
        <begin position="55"/>
        <end position="75"/>
    </location>
</feature>
<dbReference type="Proteomes" id="UP000183047">
    <property type="component" value="Unassembled WGS sequence"/>
</dbReference>
<evidence type="ECO:0000256" key="1">
    <source>
        <dbReference type="SAM" id="Phobius"/>
    </source>
</evidence>
<evidence type="ECO:0000313" key="2">
    <source>
        <dbReference type="EMBL" id="SCX93784.1"/>
    </source>
</evidence>
<keyword evidence="1" id="KW-0472">Membrane</keyword>
<protein>
    <recommendedName>
        <fullName evidence="4">DUF2752 domain-containing protein</fullName>
    </recommendedName>
</protein>
<dbReference type="Pfam" id="PF10825">
    <property type="entry name" value="DUF2752"/>
    <property type="match status" value="1"/>
</dbReference>
<sequence length="127" mass="14400">MKKDLFVVSGFIFAIYFIFHITGIGCPIKYLTGVSCLGCGTTRAWLALLKGDVAAAFRFHPLFWMPIPAAFIVIFKKNIPHKIYNASIFFSFTLYLLVYVFRMLYSDGSVVTCMPRHGAIYKIITLL</sequence>
<feature type="transmembrane region" description="Helical" evidence="1">
    <location>
        <begin position="87"/>
        <end position="105"/>
    </location>
</feature>
<evidence type="ECO:0008006" key="4">
    <source>
        <dbReference type="Google" id="ProtNLM"/>
    </source>
</evidence>
<dbReference type="RefSeq" id="WP_074461571.1">
    <property type="nucleotide sequence ID" value="NZ_FMUR01000005.1"/>
</dbReference>
<name>A0A1G5BUS1_9FIRM</name>
<gene>
    <name evidence="2" type="ORF">SAMN02910451_00818</name>
</gene>
<accession>A0A1G5BUS1</accession>
<dbReference type="PROSITE" id="PS51257">
    <property type="entry name" value="PROKAR_LIPOPROTEIN"/>
    <property type="match status" value="1"/>
</dbReference>
<reference evidence="3" key="1">
    <citation type="submission" date="2016-10" db="EMBL/GenBank/DDBJ databases">
        <authorList>
            <person name="Varghese N."/>
            <person name="Submissions S."/>
        </authorList>
    </citation>
    <scope>NUCLEOTIDE SEQUENCE [LARGE SCALE GENOMIC DNA]</scope>
    <source>
        <strain evidence="3">XBD2006</strain>
    </source>
</reference>
<proteinExistence type="predicted"/>
<feature type="transmembrane region" description="Helical" evidence="1">
    <location>
        <begin position="6"/>
        <end position="23"/>
    </location>
</feature>